<organism evidence="1">
    <name type="scientific">Rhizophora mucronata</name>
    <name type="common">Asiatic mangrove</name>
    <dbReference type="NCBI Taxonomy" id="61149"/>
    <lineage>
        <taxon>Eukaryota</taxon>
        <taxon>Viridiplantae</taxon>
        <taxon>Streptophyta</taxon>
        <taxon>Embryophyta</taxon>
        <taxon>Tracheophyta</taxon>
        <taxon>Spermatophyta</taxon>
        <taxon>Magnoliopsida</taxon>
        <taxon>eudicotyledons</taxon>
        <taxon>Gunneridae</taxon>
        <taxon>Pentapetalae</taxon>
        <taxon>rosids</taxon>
        <taxon>fabids</taxon>
        <taxon>Malpighiales</taxon>
        <taxon>Rhizophoraceae</taxon>
        <taxon>Rhizophora</taxon>
    </lineage>
</organism>
<reference evidence="1" key="1">
    <citation type="submission" date="2018-02" db="EMBL/GenBank/DDBJ databases">
        <title>Rhizophora mucronata_Transcriptome.</title>
        <authorList>
            <person name="Meera S.P."/>
            <person name="Sreeshan A."/>
            <person name="Augustine A."/>
        </authorList>
    </citation>
    <scope>NUCLEOTIDE SEQUENCE</scope>
    <source>
        <tissue evidence="1">Leaf</tissue>
    </source>
</reference>
<evidence type="ECO:0000313" key="1">
    <source>
        <dbReference type="EMBL" id="MBX01879.1"/>
    </source>
</evidence>
<name>A0A2P2K825_RHIMU</name>
<proteinExistence type="predicted"/>
<sequence length="62" mass="7334">MPMKPLKRHTPFLGFAFYLSSASKCNVINDTSNWQIWRKTKNLLLIRGDDEFIDFEARFSHT</sequence>
<dbReference type="AlphaFoldDB" id="A0A2P2K825"/>
<accession>A0A2P2K825</accession>
<dbReference type="EMBL" id="GGEC01021395">
    <property type="protein sequence ID" value="MBX01879.1"/>
    <property type="molecule type" value="Transcribed_RNA"/>
</dbReference>
<protein>
    <submittedName>
        <fullName evidence="1">Uncharacterized protein</fullName>
    </submittedName>
</protein>